<proteinExistence type="predicted"/>
<organism evidence="1 2">
    <name type="scientific">Papaver somniferum</name>
    <name type="common">Opium poppy</name>
    <dbReference type="NCBI Taxonomy" id="3469"/>
    <lineage>
        <taxon>Eukaryota</taxon>
        <taxon>Viridiplantae</taxon>
        <taxon>Streptophyta</taxon>
        <taxon>Embryophyta</taxon>
        <taxon>Tracheophyta</taxon>
        <taxon>Spermatophyta</taxon>
        <taxon>Magnoliopsida</taxon>
        <taxon>Ranunculales</taxon>
        <taxon>Papaveraceae</taxon>
        <taxon>Papaveroideae</taxon>
        <taxon>Papaver</taxon>
    </lineage>
</organism>
<dbReference type="EMBL" id="CM010721">
    <property type="protein sequence ID" value="RZC68981.1"/>
    <property type="molecule type" value="Genomic_DNA"/>
</dbReference>
<accession>A0A4Y7K9U6</accession>
<dbReference type="Proteomes" id="UP000316621">
    <property type="component" value="Chromosome 7"/>
</dbReference>
<evidence type="ECO:0000313" key="2">
    <source>
        <dbReference type="Proteomes" id="UP000316621"/>
    </source>
</evidence>
<reference evidence="1 2" key="1">
    <citation type="journal article" date="2018" name="Science">
        <title>The opium poppy genome and morphinan production.</title>
        <authorList>
            <person name="Guo L."/>
            <person name="Winzer T."/>
            <person name="Yang X."/>
            <person name="Li Y."/>
            <person name="Ning Z."/>
            <person name="He Z."/>
            <person name="Teodor R."/>
            <person name="Lu Y."/>
            <person name="Bowser T.A."/>
            <person name="Graham I.A."/>
            <person name="Ye K."/>
        </authorList>
    </citation>
    <scope>NUCLEOTIDE SEQUENCE [LARGE SCALE GENOMIC DNA]</scope>
    <source>
        <strain evidence="2">cv. HN1</strain>
        <tissue evidence="1">Leaves</tissue>
    </source>
</reference>
<gene>
    <name evidence="1" type="ORF">C5167_032054</name>
</gene>
<evidence type="ECO:0000313" key="1">
    <source>
        <dbReference type="EMBL" id="RZC68981.1"/>
    </source>
</evidence>
<name>A0A4Y7K9U6_PAPSO</name>
<dbReference type="AlphaFoldDB" id="A0A4Y7K9U6"/>
<protein>
    <submittedName>
        <fullName evidence="1">Uncharacterized protein</fullName>
    </submittedName>
</protein>
<sequence>MEADFPSLIITEWDERRDTIEYQNPELDEPAEEQIKLLDQACELIRGSILEQKKLNDDGNRGWLRSQLFDLVREDDRYKNVINEKKTKIDYIRQAGVGRLRAILSREEGDDNKCLSERELNNRVCSLHFWTRCGKNTLIEEKHLLKKIKQLEETRQEIIVSDALKQKRFNDLMKWVDCPTYS</sequence>
<feature type="non-terminal residue" evidence="1">
    <location>
        <position position="182"/>
    </location>
</feature>
<dbReference type="Gramene" id="RZC68981">
    <property type="protein sequence ID" value="RZC68981"/>
    <property type="gene ID" value="C5167_032054"/>
</dbReference>
<keyword evidence="2" id="KW-1185">Reference proteome</keyword>